<gene>
    <name evidence="1" type="ORF">BWY04_00887</name>
</gene>
<proteinExistence type="predicted"/>
<name>A0A1V5ZM09_9BACT</name>
<dbReference type="Proteomes" id="UP000485621">
    <property type="component" value="Unassembled WGS sequence"/>
</dbReference>
<organism evidence="1">
    <name type="scientific">candidate division CPR1 bacterium ADurb.Bin160</name>
    <dbReference type="NCBI Taxonomy" id="1852826"/>
    <lineage>
        <taxon>Bacteria</taxon>
        <taxon>candidate division CPR1</taxon>
    </lineage>
</organism>
<sequence length="51" mass="6208">MQFKQEIVKTEILEQTQRNREKMYGNNQTKKIIEIRPEIVQIPNKTELSYK</sequence>
<accession>A0A1V5ZM09</accession>
<reference evidence="1" key="1">
    <citation type="submission" date="2017-02" db="EMBL/GenBank/DDBJ databases">
        <title>Delving into the versatile metabolic prowess of the omnipresent phylum Bacteroidetes.</title>
        <authorList>
            <person name="Nobu M.K."/>
            <person name="Mei R."/>
            <person name="Narihiro T."/>
            <person name="Kuroda K."/>
            <person name="Liu W.-T."/>
        </authorList>
    </citation>
    <scope>NUCLEOTIDE SEQUENCE</scope>
    <source>
        <strain evidence="1">ADurb.Bin160</strain>
    </source>
</reference>
<protein>
    <submittedName>
        <fullName evidence="1">Uncharacterized protein</fullName>
    </submittedName>
</protein>
<comment type="caution">
    <text evidence="1">The sequence shown here is derived from an EMBL/GenBank/DDBJ whole genome shotgun (WGS) entry which is preliminary data.</text>
</comment>
<evidence type="ECO:0000313" key="1">
    <source>
        <dbReference type="EMBL" id="OQB41297.1"/>
    </source>
</evidence>
<dbReference type="AlphaFoldDB" id="A0A1V5ZM09"/>
<dbReference type="EMBL" id="MWDB01000019">
    <property type="protein sequence ID" value="OQB41297.1"/>
    <property type="molecule type" value="Genomic_DNA"/>
</dbReference>